<protein>
    <recommendedName>
        <fullName evidence="2">PF03932 family protein CutC</fullName>
    </recommendedName>
</protein>
<keyword evidence="2" id="KW-0963">Cytoplasm</keyword>
<dbReference type="SUPFAM" id="SSF110395">
    <property type="entry name" value="CutC-like"/>
    <property type="match status" value="1"/>
</dbReference>
<evidence type="ECO:0000256" key="1">
    <source>
        <dbReference type="ARBA" id="ARBA00007768"/>
    </source>
</evidence>
<reference evidence="3 4" key="1">
    <citation type="submission" date="2022-07" db="EMBL/GenBank/DDBJ databases">
        <title>Fecal culturing of patients with breast cancer.</title>
        <authorList>
            <person name="Teng N.M.Y."/>
            <person name="Kiu R."/>
            <person name="Evans R."/>
            <person name="Baker D.J."/>
            <person name="Zenner C."/>
            <person name="Robinson S.D."/>
            <person name="Hall L.J."/>
        </authorList>
    </citation>
    <scope>NUCLEOTIDE SEQUENCE [LARGE SCALE GENOMIC DNA]</scope>
    <source>
        <strain evidence="3 4">LH1063</strain>
    </source>
</reference>
<dbReference type="InterPro" id="IPR005627">
    <property type="entry name" value="CutC-like"/>
</dbReference>
<gene>
    <name evidence="2" type="primary">cutC</name>
    <name evidence="3" type="ORF">NMU02_13455</name>
</gene>
<comment type="subcellular location">
    <subcellularLocation>
        <location evidence="2">Cytoplasm</location>
    </subcellularLocation>
</comment>
<comment type="caution">
    <text evidence="3">The sequence shown here is derived from an EMBL/GenBank/DDBJ whole genome shotgun (WGS) entry which is preliminary data.</text>
</comment>
<dbReference type="EMBL" id="JANDHW010000022">
    <property type="protein sequence ID" value="MCP9613100.1"/>
    <property type="molecule type" value="Genomic_DNA"/>
</dbReference>
<evidence type="ECO:0000313" key="3">
    <source>
        <dbReference type="EMBL" id="MCP9613100.1"/>
    </source>
</evidence>
<proteinExistence type="inferred from homology"/>
<dbReference type="HAMAP" id="MF_00795">
    <property type="entry name" value="CutC"/>
    <property type="match status" value="1"/>
</dbReference>
<dbReference type="InterPro" id="IPR036822">
    <property type="entry name" value="CutC-like_dom_sf"/>
</dbReference>
<accession>A0ABT1MKF2</accession>
<comment type="similarity">
    <text evidence="1 2">Belongs to the CutC family.</text>
</comment>
<dbReference type="PANTHER" id="PTHR12598:SF0">
    <property type="entry name" value="COPPER HOMEOSTASIS PROTEIN CUTC HOMOLOG"/>
    <property type="match status" value="1"/>
</dbReference>
<organism evidence="3 4">
    <name type="scientific">Coprobacter tertius</name>
    <dbReference type="NCBI Taxonomy" id="2944915"/>
    <lineage>
        <taxon>Bacteria</taxon>
        <taxon>Pseudomonadati</taxon>
        <taxon>Bacteroidota</taxon>
        <taxon>Bacteroidia</taxon>
        <taxon>Bacteroidales</taxon>
        <taxon>Barnesiellaceae</taxon>
        <taxon>Coprobacter</taxon>
    </lineage>
</organism>
<sequence length="248" mass="26383">MKKDYIFEVCANSVGSVVAALEGGAQRVELCAGMPEGGTTPSYGMIKRAKAVEGIRLNVIIRPRGGDFLYSGAELDVMCEDIFAARSLGADGLVFGVLTPGGEVDMAAMKTLMVAAGSLPVTFHRAFDMVRDPFDALEKIISLGCKRILTSGGRQTAEEGIGLIRDLAGRAGDRIIIMPGSGVNAGNIKRLAEETGCREFHFSGRVSRPGGMIYRNTSVSMGGMVHIDEYAVEETSSRKVRDTISAVK</sequence>
<keyword evidence="4" id="KW-1185">Reference proteome</keyword>
<comment type="caution">
    <text evidence="2">Once thought to be involved in copper homeostasis, experiments in E.coli have shown this is not the case.</text>
</comment>
<dbReference type="Proteomes" id="UP001205603">
    <property type="component" value="Unassembled WGS sequence"/>
</dbReference>
<dbReference type="Gene3D" id="3.20.20.380">
    <property type="entry name" value="Copper homeostasis (CutC) domain"/>
    <property type="match status" value="1"/>
</dbReference>
<dbReference type="RefSeq" id="WP_255028492.1">
    <property type="nucleotide sequence ID" value="NZ_JANDHW010000022.1"/>
</dbReference>
<dbReference type="Pfam" id="PF03932">
    <property type="entry name" value="CutC"/>
    <property type="match status" value="1"/>
</dbReference>
<evidence type="ECO:0000313" key="4">
    <source>
        <dbReference type="Proteomes" id="UP001205603"/>
    </source>
</evidence>
<name>A0ABT1MKF2_9BACT</name>
<dbReference type="PANTHER" id="PTHR12598">
    <property type="entry name" value="COPPER HOMEOSTASIS PROTEIN CUTC"/>
    <property type="match status" value="1"/>
</dbReference>
<evidence type="ECO:0000256" key="2">
    <source>
        <dbReference type="HAMAP-Rule" id="MF_00795"/>
    </source>
</evidence>